<proteinExistence type="predicted"/>
<keyword evidence="5" id="KW-1185">Reference proteome</keyword>
<dbReference type="SMART" id="SM00360">
    <property type="entry name" value="RRM"/>
    <property type="match status" value="2"/>
</dbReference>
<feature type="domain" description="RRM" evidence="4">
    <location>
        <begin position="615"/>
        <end position="693"/>
    </location>
</feature>
<dbReference type="PANTHER" id="PTHR48024">
    <property type="entry name" value="GEO13361P1-RELATED"/>
    <property type="match status" value="1"/>
</dbReference>
<name>A0A7I4YPM9_HAECO</name>
<feature type="region of interest" description="Disordered" evidence="3">
    <location>
        <begin position="699"/>
        <end position="763"/>
    </location>
</feature>
<dbReference type="SUPFAM" id="SSF54928">
    <property type="entry name" value="RNA-binding domain, RBD"/>
    <property type="match status" value="2"/>
</dbReference>
<dbReference type="InterPro" id="IPR050886">
    <property type="entry name" value="RNA-binding_reg"/>
</dbReference>
<feature type="compositionally biased region" description="Basic and acidic residues" evidence="3">
    <location>
        <begin position="306"/>
        <end position="322"/>
    </location>
</feature>
<reference evidence="6" key="1">
    <citation type="submission" date="2020-12" db="UniProtKB">
        <authorList>
            <consortium name="WormBaseParasite"/>
        </authorList>
    </citation>
    <scope>IDENTIFICATION</scope>
    <source>
        <strain evidence="6">MHco3</strain>
    </source>
</reference>
<feature type="compositionally biased region" description="Polar residues" evidence="3">
    <location>
        <begin position="397"/>
        <end position="406"/>
    </location>
</feature>
<dbReference type="CDD" id="cd12394">
    <property type="entry name" value="RRM1_RBM34"/>
    <property type="match status" value="1"/>
</dbReference>
<dbReference type="PANTHER" id="PTHR48024:SF55">
    <property type="entry name" value="RRM DOMAIN-CONTAINING PROTEIN"/>
    <property type="match status" value="1"/>
</dbReference>
<feature type="region of interest" description="Disordered" evidence="3">
    <location>
        <begin position="95"/>
        <end position="322"/>
    </location>
</feature>
<accession>A0A7I4YPM9</accession>
<sequence>MGEKKKKKEAKEIAAVSSAELPKEAGVLPEKKRNKDLGSTGHRHENEVPSTGSEVQMKNKKKDEISANDVVSSNLSEDPGDFVAKKKRKSFNIAELTLGSAPLHEHSKHSKKKERRSEGTTLALIEQPEDASPSAMEKKTAKTPEPLAASHESTSEQLKKEKAKKKDKSSVEPSSSEAGDRADTVDEITTPAKKKQRREIEDECSSVKKKIKMENMVGSYDQQAINEEDNSDSKRKKEKKKKQKAVEEQEVAEGVTDDSITTATPVFKRKRTAFEEEQVAEQSVNGMDGNLSVNKKKKKKGSVDILVDKPKKNEGDINDSPLKKEKIKKEKAVEVLEMVEGVTNDAGQTATPTIKKKRRAMEEQEAPEETKYGMNGSLSVKKKKKKIRESGDISMVTGLNESVNDDTPQKKKKKSTVVATVTTKQPEGEYVAGSLSRIFGGSSAPPQSETVPIIKGETVIRPKMKKAKEESKADTESPEPSSKQEPENKWSDRVQQRENRKKEQRMTLDEKKRTIFVGNAPLSMDERSCKKLFSQYGLIESVRMRSVMPPKQTITKRIAHISHSFHEKQNSLNFYVKFKDEESVKKALSYNGTIVDRHRVRVDTCTTKADYDRKLTAFVGNLPLDVKDDELAEFFEENVGGVSFVRCVRDSSSGMGKGIGFVVFKSPSSLPLALSLTGVEYQKRELRITKVMRKAKVAKVQQARKKSSSTQGPKLNKNQEEKINKYKFSTKKTQQNERPVLKKKARKAIQKKKSGKPVKSLMQ</sequence>
<feature type="compositionally biased region" description="Basic and acidic residues" evidence="3">
    <location>
        <begin position="482"/>
        <end position="507"/>
    </location>
</feature>
<evidence type="ECO:0000313" key="5">
    <source>
        <dbReference type="Proteomes" id="UP000025227"/>
    </source>
</evidence>
<dbReference type="InterPro" id="IPR000504">
    <property type="entry name" value="RRM_dom"/>
</dbReference>
<feature type="region of interest" description="Disordered" evidence="3">
    <location>
        <begin position="1"/>
        <end position="83"/>
    </location>
</feature>
<dbReference type="WBParaSite" id="HCON_00124280-00001">
    <property type="protein sequence ID" value="HCON_00124280-00001"/>
    <property type="gene ID" value="HCON_00124280"/>
</dbReference>
<evidence type="ECO:0000256" key="3">
    <source>
        <dbReference type="SAM" id="MobiDB-lite"/>
    </source>
</evidence>
<dbReference type="InterPro" id="IPR035979">
    <property type="entry name" value="RBD_domain_sf"/>
</dbReference>
<feature type="region of interest" description="Disordered" evidence="3">
    <location>
        <begin position="343"/>
        <end position="507"/>
    </location>
</feature>
<protein>
    <submittedName>
        <fullName evidence="6">RNA recognition motif domain containing protein</fullName>
    </submittedName>
</protein>
<dbReference type="GO" id="GO:0005634">
    <property type="term" value="C:nucleus"/>
    <property type="evidence" value="ECO:0007669"/>
    <property type="project" value="TreeGrafter"/>
</dbReference>
<feature type="compositionally biased region" description="Basic residues" evidence="3">
    <location>
        <begin position="234"/>
        <end position="243"/>
    </location>
</feature>
<evidence type="ECO:0000259" key="4">
    <source>
        <dbReference type="PROSITE" id="PS50102"/>
    </source>
</evidence>
<dbReference type="PROSITE" id="PS50102">
    <property type="entry name" value="RRM"/>
    <property type="match status" value="2"/>
</dbReference>
<dbReference type="InterPro" id="IPR034221">
    <property type="entry name" value="RBM34_RRM2"/>
</dbReference>
<dbReference type="GO" id="GO:0003723">
    <property type="term" value="F:RNA binding"/>
    <property type="evidence" value="ECO:0007669"/>
    <property type="project" value="UniProtKB-UniRule"/>
</dbReference>
<dbReference type="AlphaFoldDB" id="A0A7I4YPM9"/>
<evidence type="ECO:0000313" key="6">
    <source>
        <dbReference type="WBParaSite" id="HCON_00124280-00001"/>
    </source>
</evidence>
<feature type="domain" description="RRM" evidence="4">
    <location>
        <begin position="513"/>
        <end position="607"/>
    </location>
</feature>
<dbReference type="OMA" id="HRHENEV"/>
<dbReference type="Proteomes" id="UP000025227">
    <property type="component" value="Unplaced"/>
</dbReference>
<dbReference type="OrthoDB" id="442677at2759"/>
<feature type="compositionally biased region" description="Basic and acidic residues" evidence="3">
    <location>
        <begin position="29"/>
        <end position="47"/>
    </location>
</feature>
<keyword evidence="1 2" id="KW-0694">RNA-binding</keyword>
<dbReference type="Pfam" id="PF00076">
    <property type="entry name" value="RRM_1"/>
    <property type="match status" value="1"/>
</dbReference>
<dbReference type="Gene3D" id="3.30.70.330">
    <property type="match status" value="2"/>
</dbReference>
<feature type="compositionally biased region" description="Basic residues" evidence="3">
    <location>
        <begin position="741"/>
        <end position="756"/>
    </location>
</feature>
<dbReference type="CDD" id="cd12395">
    <property type="entry name" value="RRM2_RBM34"/>
    <property type="match status" value="1"/>
</dbReference>
<evidence type="ECO:0000256" key="1">
    <source>
        <dbReference type="ARBA" id="ARBA00022884"/>
    </source>
</evidence>
<organism evidence="5 6">
    <name type="scientific">Haemonchus contortus</name>
    <name type="common">Barber pole worm</name>
    <dbReference type="NCBI Taxonomy" id="6289"/>
    <lineage>
        <taxon>Eukaryota</taxon>
        <taxon>Metazoa</taxon>
        <taxon>Ecdysozoa</taxon>
        <taxon>Nematoda</taxon>
        <taxon>Chromadorea</taxon>
        <taxon>Rhabditida</taxon>
        <taxon>Rhabditina</taxon>
        <taxon>Rhabditomorpha</taxon>
        <taxon>Strongyloidea</taxon>
        <taxon>Trichostrongylidae</taxon>
        <taxon>Haemonchus</taxon>
    </lineage>
</organism>
<dbReference type="InterPro" id="IPR012677">
    <property type="entry name" value="Nucleotide-bd_a/b_plait_sf"/>
</dbReference>
<evidence type="ECO:0000256" key="2">
    <source>
        <dbReference type="PROSITE-ProRule" id="PRU00176"/>
    </source>
</evidence>